<feature type="domain" description="F-box/LRR-repeat protein 15/At3g58940/PEG3-like LRR" evidence="1">
    <location>
        <begin position="103"/>
        <end position="225"/>
    </location>
</feature>
<comment type="caution">
    <text evidence="2">The sequence shown here is derived from an EMBL/GenBank/DDBJ whole genome shotgun (WGS) entry which is preliminary data.</text>
</comment>
<organism evidence="2 3">
    <name type="scientific">Carnegiea gigantea</name>
    <dbReference type="NCBI Taxonomy" id="171969"/>
    <lineage>
        <taxon>Eukaryota</taxon>
        <taxon>Viridiplantae</taxon>
        <taxon>Streptophyta</taxon>
        <taxon>Embryophyta</taxon>
        <taxon>Tracheophyta</taxon>
        <taxon>Spermatophyta</taxon>
        <taxon>Magnoliopsida</taxon>
        <taxon>eudicotyledons</taxon>
        <taxon>Gunneridae</taxon>
        <taxon>Pentapetalae</taxon>
        <taxon>Caryophyllales</taxon>
        <taxon>Cactineae</taxon>
        <taxon>Cactaceae</taxon>
        <taxon>Cactoideae</taxon>
        <taxon>Echinocereeae</taxon>
        <taxon>Carnegiea</taxon>
    </lineage>
</organism>
<keyword evidence="3" id="KW-1185">Reference proteome</keyword>
<dbReference type="PANTHER" id="PTHR34145:SF28">
    <property type="entry name" value="F-BOX DOMAIN-CONTAINING PROTEIN"/>
    <property type="match status" value="1"/>
</dbReference>
<dbReference type="Gene3D" id="3.80.10.10">
    <property type="entry name" value="Ribonuclease Inhibitor"/>
    <property type="match status" value="1"/>
</dbReference>
<evidence type="ECO:0000259" key="1">
    <source>
        <dbReference type="Pfam" id="PF24758"/>
    </source>
</evidence>
<sequence>MPFDQASCPPLGGMIGSNSLALTLIWYSLNHSWKFHNLLSKLQAERTGIVLPRTLEFLEFINRALIKRRLIIQRLQLFLPAWDELNSSIASCIKGLNVRDVHLDFSGTHLDRRNHLPVSVLNNASITRLFPSGLDLISTPANVIQLPSLLYLFLRDVTMYSTTIENLIASCAAVENMQFIHCKGFNSLKIVGLPKLRKLMVGSNSDLEMVEIDAPSLYSLDYRPPSMTHRSQLVLSPPCRSLTHLGLSLCGRIYIHPERFLHLKKLEATCAPPSFDVAVLQDINIFEDFIKESQILLWMCPQLNVIHIIDALLDDGPNLKTIYGQGEIDILFKLEYKGPMELDPNGCGCYESLSMNCGRHSLKDFKIVEHCGFENDGSLRRFFEGAITGKKQ</sequence>
<dbReference type="InterPro" id="IPR053772">
    <property type="entry name" value="At1g61320/At1g61330-like"/>
</dbReference>
<dbReference type="PANTHER" id="PTHR34145">
    <property type="entry name" value="OS02G0105600 PROTEIN"/>
    <property type="match status" value="1"/>
</dbReference>
<protein>
    <recommendedName>
        <fullName evidence="1">F-box/LRR-repeat protein 15/At3g58940/PEG3-like LRR domain-containing protein</fullName>
    </recommendedName>
</protein>
<dbReference type="InterPro" id="IPR032675">
    <property type="entry name" value="LRR_dom_sf"/>
</dbReference>
<dbReference type="Pfam" id="PF24758">
    <property type="entry name" value="LRR_At5g56370"/>
    <property type="match status" value="1"/>
</dbReference>
<accession>A0A9Q1QED8</accession>
<name>A0A9Q1QED8_9CARY</name>
<reference evidence="2" key="1">
    <citation type="submission" date="2022-04" db="EMBL/GenBank/DDBJ databases">
        <title>Carnegiea gigantea Genome sequencing and assembly v2.</title>
        <authorList>
            <person name="Copetti D."/>
            <person name="Sanderson M.J."/>
            <person name="Burquez A."/>
            <person name="Wojciechowski M.F."/>
        </authorList>
    </citation>
    <scope>NUCLEOTIDE SEQUENCE</scope>
    <source>
        <strain evidence="2">SGP5-SGP5p</strain>
        <tissue evidence="2">Aerial part</tissue>
    </source>
</reference>
<dbReference type="InterPro" id="IPR055411">
    <property type="entry name" value="LRR_FXL15/At3g58940/PEG3-like"/>
</dbReference>
<dbReference type="AlphaFoldDB" id="A0A9Q1QED8"/>
<dbReference type="SUPFAM" id="SSF52047">
    <property type="entry name" value="RNI-like"/>
    <property type="match status" value="1"/>
</dbReference>
<evidence type="ECO:0000313" key="2">
    <source>
        <dbReference type="EMBL" id="KAJ8439032.1"/>
    </source>
</evidence>
<dbReference type="OrthoDB" id="612216at2759"/>
<gene>
    <name evidence="2" type="ORF">Cgig2_028478</name>
</gene>
<evidence type="ECO:0000313" key="3">
    <source>
        <dbReference type="Proteomes" id="UP001153076"/>
    </source>
</evidence>
<dbReference type="EMBL" id="JAKOGI010000233">
    <property type="protein sequence ID" value="KAJ8439032.1"/>
    <property type="molecule type" value="Genomic_DNA"/>
</dbReference>
<dbReference type="Proteomes" id="UP001153076">
    <property type="component" value="Unassembled WGS sequence"/>
</dbReference>
<proteinExistence type="predicted"/>